<comment type="caution">
    <text evidence="1">The sequence shown here is derived from an EMBL/GenBank/DDBJ whole genome shotgun (WGS) entry which is preliminary data.</text>
</comment>
<evidence type="ECO:0000313" key="2">
    <source>
        <dbReference type="Proteomes" id="UP001501243"/>
    </source>
</evidence>
<accession>A0ABP8QDZ8</accession>
<dbReference type="Proteomes" id="UP001501243">
    <property type="component" value="Unassembled WGS sequence"/>
</dbReference>
<organism evidence="1 2">
    <name type="scientific">Hymenobacter ginsengisoli</name>
    <dbReference type="NCBI Taxonomy" id="1051626"/>
    <lineage>
        <taxon>Bacteria</taxon>
        <taxon>Pseudomonadati</taxon>
        <taxon>Bacteroidota</taxon>
        <taxon>Cytophagia</taxon>
        <taxon>Cytophagales</taxon>
        <taxon>Hymenobacteraceae</taxon>
        <taxon>Hymenobacter</taxon>
    </lineage>
</organism>
<gene>
    <name evidence="1" type="ORF">GCM10023172_23320</name>
</gene>
<evidence type="ECO:0000313" key="1">
    <source>
        <dbReference type="EMBL" id="GAA4501449.1"/>
    </source>
</evidence>
<dbReference type="EMBL" id="BAABGQ010000006">
    <property type="protein sequence ID" value="GAA4501449.1"/>
    <property type="molecule type" value="Genomic_DNA"/>
</dbReference>
<proteinExistence type="predicted"/>
<reference evidence="2" key="1">
    <citation type="journal article" date="2019" name="Int. J. Syst. Evol. Microbiol.">
        <title>The Global Catalogue of Microorganisms (GCM) 10K type strain sequencing project: providing services to taxonomists for standard genome sequencing and annotation.</title>
        <authorList>
            <consortium name="The Broad Institute Genomics Platform"/>
            <consortium name="The Broad Institute Genome Sequencing Center for Infectious Disease"/>
            <person name="Wu L."/>
            <person name="Ma J."/>
        </authorList>
    </citation>
    <scope>NUCLEOTIDE SEQUENCE [LARGE SCALE GENOMIC DNA]</scope>
    <source>
        <strain evidence="2">JCM 17841</strain>
    </source>
</reference>
<keyword evidence="2" id="KW-1185">Reference proteome</keyword>
<name>A0ABP8QDZ8_9BACT</name>
<protein>
    <submittedName>
        <fullName evidence="1">Uncharacterized protein</fullName>
    </submittedName>
</protein>
<sequence length="108" mass="12512">MKMYKFTYLLWQFNMMLDSGKYDAVTVSAIKVRISNGTLPNYLKSQFPDADFSMIEPDEWAYLVKEWSGLAEMVDEDRKMGVVHRGICLLLAYTINGLQSHPENPRNK</sequence>